<dbReference type="Pfam" id="PF01627">
    <property type="entry name" value="Hpt"/>
    <property type="match status" value="1"/>
</dbReference>
<dbReference type="Proteomes" id="UP000315303">
    <property type="component" value="Unassembled WGS sequence"/>
</dbReference>
<comment type="caution">
    <text evidence="4">The sequence shown here is derived from an EMBL/GenBank/DDBJ whole genome shotgun (WGS) entry which is preliminary data.</text>
</comment>
<dbReference type="SUPFAM" id="SSF47226">
    <property type="entry name" value="Histidine-containing phosphotransfer domain, HPT domain"/>
    <property type="match status" value="1"/>
</dbReference>
<dbReference type="RefSeq" id="WP_140605090.1">
    <property type="nucleotide sequence ID" value="NZ_SAWY01000038.1"/>
</dbReference>
<protein>
    <submittedName>
        <fullName evidence="4">Hpt domain-containing protein</fullName>
    </submittedName>
</protein>
<evidence type="ECO:0000259" key="3">
    <source>
        <dbReference type="PROSITE" id="PS50894"/>
    </source>
</evidence>
<sequence>MNDNFSDLDLHDEQTPEIQIDGIDSAIGINNVLGDEALFLEILAMFYEDHNEDGKKLEQAISTEDYTALKHIVHTLKGVSSSVGATSLFECTKALDEAINKNISDDYAPLYQTLLPEFNKVMDSISAKLIKT</sequence>
<dbReference type="EMBL" id="SAWY01000038">
    <property type="protein sequence ID" value="TPH12756.1"/>
    <property type="molecule type" value="Genomic_DNA"/>
</dbReference>
<evidence type="ECO:0000313" key="5">
    <source>
        <dbReference type="Proteomes" id="UP000315303"/>
    </source>
</evidence>
<organism evidence="4 5">
    <name type="scientific">Litorilituus lipolyticus</name>
    <dbReference type="NCBI Taxonomy" id="2491017"/>
    <lineage>
        <taxon>Bacteria</taxon>
        <taxon>Pseudomonadati</taxon>
        <taxon>Pseudomonadota</taxon>
        <taxon>Gammaproteobacteria</taxon>
        <taxon>Alteromonadales</taxon>
        <taxon>Colwelliaceae</taxon>
        <taxon>Litorilituus</taxon>
    </lineage>
</organism>
<keyword evidence="1" id="KW-0902">Two-component regulatory system</keyword>
<evidence type="ECO:0000313" key="4">
    <source>
        <dbReference type="EMBL" id="TPH12756.1"/>
    </source>
</evidence>
<feature type="modified residue" description="Phosphohistidine" evidence="2">
    <location>
        <position position="74"/>
    </location>
</feature>
<dbReference type="Gene3D" id="1.20.120.160">
    <property type="entry name" value="HPT domain"/>
    <property type="match status" value="1"/>
</dbReference>
<feature type="domain" description="HPt" evidence="3">
    <location>
        <begin position="35"/>
        <end position="128"/>
    </location>
</feature>
<dbReference type="InterPro" id="IPR008207">
    <property type="entry name" value="Sig_transdc_His_kin_Hpt_dom"/>
</dbReference>
<keyword evidence="2" id="KW-0597">Phosphoprotein</keyword>
<name>A0A502KMV7_9GAMM</name>
<evidence type="ECO:0000256" key="2">
    <source>
        <dbReference type="PROSITE-ProRule" id="PRU00110"/>
    </source>
</evidence>
<proteinExistence type="predicted"/>
<dbReference type="PROSITE" id="PS50894">
    <property type="entry name" value="HPT"/>
    <property type="match status" value="1"/>
</dbReference>
<dbReference type="GO" id="GO:0004672">
    <property type="term" value="F:protein kinase activity"/>
    <property type="evidence" value="ECO:0007669"/>
    <property type="project" value="UniProtKB-ARBA"/>
</dbReference>
<dbReference type="OrthoDB" id="9812260at2"/>
<accession>A0A502KMV7</accession>
<evidence type="ECO:0000256" key="1">
    <source>
        <dbReference type="ARBA" id="ARBA00023012"/>
    </source>
</evidence>
<dbReference type="GO" id="GO:0000160">
    <property type="term" value="P:phosphorelay signal transduction system"/>
    <property type="evidence" value="ECO:0007669"/>
    <property type="project" value="UniProtKB-KW"/>
</dbReference>
<gene>
    <name evidence="4" type="ORF">EPA86_15090</name>
</gene>
<dbReference type="InterPro" id="IPR036641">
    <property type="entry name" value="HPT_dom_sf"/>
</dbReference>
<keyword evidence="5" id="KW-1185">Reference proteome</keyword>
<dbReference type="AlphaFoldDB" id="A0A502KMV7"/>
<reference evidence="4 5" key="1">
    <citation type="submission" date="2019-01" db="EMBL/GenBank/DDBJ databases">
        <title>Litorilituus lipolytica sp. nov., isolated from intertidal sand of the Yellow Sea in China.</title>
        <authorList>
            <person name="Liu A."/>
        </authorList>
    </citation>
    <scope>NUCLEOTIDE SEQUENCE [LARGE SCALE GENOMIC DNA]</scope>
    <source>
        <strain evidence="4 5">RZ04</strain>
    </source>
</reference>